<organism evidence="1 2">
    <name type="scientific">Elysia marginata</name>
    <dbReference type="NCBI Taxonomy" id="1093978"/>
    <lineage>
        <taxon>Eukaryota</taxon>
        <taxon>Metazoa</taxon>
        <taxon>Spiralia</taxon>
        <taxon>Lophotrochozoa</taxon>
        <taxon>Mollusca</taxon>
        <taxon>Gastropoda</taxon>
        <taxon>Heterobranchia</taxon>
        <taxon>Euthyneura</taxon>
        <taxon>Panpulmonata</taxon>
        <taxon>Sacoglossa</taxon>
        <taxon>Placobranchoidea</taxon>
        <taxon>Plakobranchidae</taxon>
        <taxon>Elysia</taxon>
    </lineage>
</organism>
<dbReference type="Proteomes" id="UP000762676">
    <property type="component" value="Unassembled WGS sequence"/>
</dbReference>
<evidence type="ECO:0000313" key="1">
    <source>
        <dbReference type="EMBL" id="GFS18256.1"/>
    </source>
</evidence>
<comment type="caution">
    <text evidence="1">The sequence shown here is derived from an EMBL/GenBank/DDBJ whole genome shotgun (WGS) entry which is preliminary data.</text>
</comment>
<accession>A0AAV4J775</accession>
<dbReference type="EMBL" id="BMAT01013686">
    <property type="protein sequence ID" value="GFS18256.1"/>
    <property type="molecule type" value="Genomic_DNA"/>
</dbReference>
<reference evidence="1 2" key="1">
    <citation type="journal article" date="2021" name="Elife">
        <title>Chloroplast acquisition without the gene transfer in kleptoplastic sea slugs, Plakobranchus ocellatus.</title>
        <authorList>
            <person name="Maeda T."/>
            <person name="Takahashi S."/>
            <person name="Yoshida T."/>
            <person name="Shimamura S."/>
            <person name="Takaki Y."/>
            <person name="Nagai Y."/>
            <person name="Toyoda A."/>
            <person name="Suzuki Y."/>
            <person name="Arimoto A."/>
            <person name="Ishii H."/>
            <person name="Satoh N."/>
            <person name="Nishiyama T."/>
            <person name="Hasebe M."/>
            <person name="Maruyama T."/>
            <person name="Minagawa J."/>
            <person name="Obokata J."/>
            <person name="Shigenobu S."/>
        </authorList>
    </citation>
    <scope>NUCLEOTIDE SEQUENCE [LARGE SCALE GENOMIC DNA]</scope>
</reference>
<proteinExistence type="predicted"/>
<name>A0AAV4J775_9GAST</name>
<dbReference type="AlphaFoldDB" id="A0AAV4J775"/>
<protein>
    <recommendedName>
        <fullName evidence="3">Secreted protein</fullName>
    </recommendedName>
</protein>
<evidence type="ECO:0008006" key="3">
    <source>
        <dbReference type="Google" id="ProtNLM"/>
    </source>
</evidence>
<gene>
    <name evidence="1" type="ORF">ElyMa_006842900</name>
</gene>
<evidence type="ECO:0000313" key="2">
    <source>
        <dbReference type="Proteomes" id="UP000762676"/>
    </source>
</evidence>
<sequence>MAVPTAVGVAVKNCCCCVEPWSVICNKCLVQRANPQRNPPCSRALWKKHPLQAPYPHARETPRLIQHHARRVSRPASCETTGNPAVSRPRYRCFMVVSEQAEEAPRACHVTVFPGTLTPKKQMDLLC</sequence>
<keyword evidence="2" id="KW-1185">Reference proteome</keyword>